<proteinExistence type="inferred from homology"/>
<comment type="catalytic activity">
    <reaction evidence="1">
        <text>Cleaves type-1 transmembrane domains using a catalytic dyad composed of serine and histidine that are contributed by different transmembrane domains.</text>
        <dbReference type="EC" id="3.4.21.105"/>
    </reaction>
</comment>
<dbReference type="PANTHER" id="PTHR43731">
    <property type="entry name" value="RHOMBOID PROTEASE"/>
    <property type="match status" value="1"/>
</dbReference>
<evidence type="ECO:0000256" key="7">
    <source>
        <dbReference type="ARBA" id="ARBA00022989"/>
    </source>
</evidence>
<sequence>MNLGHSKCLINYFSPQISNLRSSFLQQPRKILRSSFSRYSNGTNRTPFKVKSTQVIIENASNGQLPNSISNLWKPIGFTVTFVTGTFAVASIWQYENIYSPPKFNHDWFKSKFVQPKNDIKTTLQFYWNKLSSSEKVFVPICALNLLVFGLWRLQRTQPFMLQYFCSNPVAKATCWPMLLSTFSHYSAFHIFANMYVLHSFANVAVGSLGKEQFLYLYLCGGVLSTLSSYVFKTALATPGLSLGAVALIDDNTFSGAIMAILAFVCVQYPDTELGIIFLPIITFSAGSAIKVLVGIDLAGCILGWKFFDHAAHLGGALTGIFWYFVGVNHIWPKRIRIQQYWHQIRSDSR</sequence>
<evidence type="ECO:0000256" key="8">
    <source>
        <dbReference type="ARBA" id="ARBA00023136"/>
    </source>
</evidence>
<dbReference type="AlphaFoldDB" id="A0A9Q0MT87"/>
<comment type="subcellular location">
    <subcellularLocation>
        <location evidence="2">Membrane</location>
        <topology evidence="2">Multi-pass membrane protein</topology>
    </subcellularLocation>
</comment>
<dbReference type="EMBL" id="WJQU01000004">
    <property type="protein sequence ID" value="KAJ6635932.1"/>
    <property type="molecule type" value="Genomic_DNA"/>
</dbReference>
<dbReference type="Pfam" id="PF01694">
    <property type="entry name" value="Rhomboid"/>
    <property type="match status" value="1"/>
</dbReference>
<dbReference type="InterPro" id="IPR050925">
    <property type="entry name" value="Rhomboid_protease_S54"/>
</dbReference>
<keyword evidence="7 9" id="KW-1133">Transmembrane helix</keyword>
<dbReference type="OrthoDB" id="10260614at2759"/>
<evidence type="ECO:0000256" key="1">
    <source>
        <dbReference type="ARBA" id="ARBA00000156"/>
    </source>
</evidence>
<evidence type="ECO:0000313" key="12">
    <source>
        <dbReference type="Proteomes" id="UP001151699"/>
    </source>
</evidence>
<evidence type="ECO:0000256" key="2">
    <source>
        <dbReference type="ARBA" id="ARBA00004141"/>
    </source>
</evidence>
<evidence type="ECO:0000313" key="11">
    <source>
        <dbReference type="EMBL" id="KAJ6635932.1"/>
    </source>
</evidence>
<organism evidence="11 12">
    <name type="scientific">Pseudolycoriella hygida</name>
    <dbReference type="NCBI Taxonomy" id="35572"/>
    <lineage>
        <taxon>Eukaryota</taxon>
        <taxon>Metazoa</taxon>
        <taxon>Ecdysozoa</taxon>
        <taxon>Arthropoda</taxon>
        <taxon>Hexapoda</taxon>
        <taxon>Insecta</taxon>
        <taxon>Pterygota</taxon>
        <taxon>Neoptera</taxon>
        <taxon>Endopterygota</taxon>
        <taxon>Diptera</taxon>
        <taxon>Nematocera</taxon>
        <taxon>Sciaroidea</taxon>
        <taxon>Sciaridae</taxon>
        <taxon>Pseudolycoriella</taxon>
    </lineage>
</organism>
<keyword evidence="12" id="KW-1185">Reference proteome</keyword>
<evidence type="ECO:0000256" key="3">
    <source>
        <dbReference type="ARBA" id="ARBA00009045"/>
    </source>
</evidence>
<keyword evidence="5 9" id="KW-0812">Transmembrane</keyword>
<evidence type="ECO:0000256" key="4">
    <source>
        <dbReference type="ARBA" id="ARBA00013039"/>
    </source>
</evidence>
<comment type="caution">
    <text evidence="11">The sequence shown here is derived from an EMBL/GenBank/DDBJ whole genome shotgun (WGS) entry which is preliminary data.</text>
</comment>
<keyword evidence="8 9" id="KW-0472">Membrane</keyword>
<feature type="transmembrane region" description="Helical" evidence="9">
    <location>
        <begin position="137"/>
        <end position="154"/>
    </location>
</feature>
<dbReference type="EC" id="3.4.21.105" evidence="4"/>
<dbReference type="Gene3D" id="1.20.1540.10">
    <property type="entry name" value="Rhomboid-like"/>
    <property type="match status" value="1"/>
</dbReference>
<dbReference type="InterPro" id="IPR022764">
    <property type="entry name" value="Peptidase_S54_rhomboid_dom"/>
</dbReference>
<dbReference type="GO" id="GO:0016020">
    <property type="term" value="C:membrane"/>
    <property type="evidence" value="ECO:0007669"/>
    <property type="project" value="UniProtKB-SubCell"/>
</dbReference>
<keyword evidence="6" id="KW-0378">Hydrolase</keyword>
<feature type="transmembrane region" description="Helical" evidence="9">
    <location>
        <begin position="311"/>
        <end position="332"/>
    </location>
</feature>
<dbReference type="PANTHER" id="PTHR43731:SF14">
    <property type="entry name" value="PRESENILIN-ASSOCIATED RHOMBOID-LIKE PROTEIN, MITOCHONDRIAL"/>
    <property type="match status" value="1"/>
</dbReference>
<accession>A0A9Q0MT87</accession>
<gene>
    <name evidence="11" type="primary">rho-7</name>
    <name evidence="11" type="ORF">Bhyg_14518</name>
</gene>
<reference evidence="11" key="1">
    <citation type="submission" date="2022-07" db="EMBL/GenBank/DDBJ databases">
        <authorList>
            <person name="Trinca V."/>
            <person name="Uliana J.V.C."/>
            <person name="Torres T.T."/>
            <person name="Ward R.J."/>
            <person name="Monesi N."/>
        </authorList>
    </citation>
    <scope>NUCLEOTIDE SEQUENCE</scope>
    <source>
        <strain evidence="11">HSMRA1968</strain>
        <tissue evidence="11">Whole embryos</tissue>
    </source>
</reference>
<dbReference type="InterPro" id="IPR035952">
    <property type="entry name" value="Rhomboid-like_sf"/>
</dbReference>
<protein>
    <recommendedName>
        <fullName evidence="4">rhomboid protease</fullName>
        <ecNumber evidence="4">3.4.21.105</ecNumber>
    </recommendedName>
</protein>
<dbReference type="GO" id="GO:0006465">
    <property type="term" value="P:signal peptide processing"/>
    <property type="evidence" value="ECO:0007669"/>
    <property type="project" value="TreeGrafter"/>
</dbReference>
<name>A0A9Q0MT87_9DIPT</name>
<evidence type="ECO:0000256" key="6">
    <source>
        <dbReference type="ARBA" id="ARBA00022801"/>
    </source>
</evidence>
<comment type="similarity">
    <text evidence="3">Belongs to the peptidase S54 family.</text>
</comment>
<feature type="domain" description="Peptidase S54 rhomboid" evidence="10">
    <location>
        <begin position="174"/>
        <end position="327"/>
    </location>
</feature>
<evidence type="ECO:0000259" key="10">
    <source>
        <dbReference type="Pfam" id="PF01694"/>
    </source>
</evidence>
<dbReference type="Proteomes" id="UP001151699">
    <property type="component" value="Chromosome C"/>
</dbReference>
<dbReference type="GO" id="GO:0004252">
    <property type="term" value="F:serine-type endopeptidase activity"/>
    <property type="evidence" value="ECO:0007669"/>
    <property type="project" value="InterPro"/>
</dbReference>
<feature type="transmembrane region" description="Helical" evidence="9">
    <location>
        <begin position="276"/>
        <end position="305"/>
    </location>
</feature>
<feature type="transmembrane region" description="Helical" evidence="9">
    <location>
        <begin position="214"/>
        <end position="232"/>
    </location>
</feature>
<feature type="transmembrane region" description="Helical" evidence="9">
    <location>
        <begin position="252"/>
        <end position="269"/>
    </location>
</feature>
<dbReference type="SUPFAM" id="SSF144091">
    <property type="entry name" value="Rhomboid-like"/>
    <property type="match status" value="1"/>
</dbReference>
<evidence type="ECO:0000256" key="5">
    <source>
        <dbReference type="ARBA" id="ARBA00022692"/>
    </source>
</evidence>
<evidence type="ECO:0000256" key="9">
    <source>
        <dbReference type="SAM" id="Phobius"/>
    </source>
</evidence>